<dbReference type="InterPro" id="IPR036322">
    <property type="entry name" value="WD40_repeat_dom_sf"/>
</dbReference>
<keyword evidence="4" id="KW-1133">Transmembrane helix</keyword>
<keyword evidence="6" id="KW-1185">Reference proteome</keyword>
<keyword evidence="4" id="KW-0472">Membrane</keyword>
<dbReference type="PROSITE" id="PS50294">
    <property type="entry name" value="WD_REPEATS_REGION"/>
    <property type="match status" value="2"/>
</dbReference>
<name>X6LUH8_RETFI</name>
<dbReference type="GO" id="GO:1990234">
    <property type="term" value="C:transferase complex"/>
    <property type="evidence" value="ECO:0007669"/>
    <property type="project" value="UniProtKB-ARBA"/>
</dbReference>
<evidence type="ECO:0000256" key="3">
    <source>
        <dbReference type="PROSITE-ProRule" id="PRU00221"/>
    </source>
</evidence>
<dbReference type="PANTHER" id="PTHR22847:SF637">
    <property type="entry name" value="WD REPEAT DOMAIN 5B"/>
    <property type="match status" value="1"/>
</dbReference>
<feature type="repeat" description="WD" evidence="3">
    <location>
        <begin position="231"/>
        <end position="257"/>
    </location>
</feature>
<dbReference type="InterPro" id="IPR020472">
    <property type="entry name" value="WD40_PAC1"/>
</dbReference>
<sequence length="397" mass="45492">MSNSNSKKETLLISKDEAIQIIIGHWIQTLNIKVGWIHDFNKLVVKYVRLLFLFNSNSNVQLLICIVSFSYFIGHSSPVANIDYSTFDSSLLCSSTNTSVYVWRIESTSPITTFNGYQCAKFSPYYHLNHRRNVICFSSYENSICFWDIKDEKKFQTFSGHTMSVRCIEFSPFSGGRYLCSGSNDNTIRLWDIETSESLHVFKGHIDYVWCMDISPPRNDTENMIEEIGGNGYTICSGSHDKTIRIWDIEQGKQIVVLNGHTFSVNSVKYGSYALENMILSGSSDNSVRLWDIRDGQQVQRFNEHKHVVTAVEYAPFVTKNSSGNANVICSGSLDNTIRFWDIRSNKKELYMIERKREDYGIYCLKFAPLKKNGSCNEDCDFKLCYGTLSGQIYIWG</sequence>
<dbReference type="SUPFAM" id="SSF50978">
    <property type="entry name" value="WD40 repeat-like"/>
    <property type="match status" value="1"/>
</dbReference>
<dbReference type="InterPro" id="IPR015943">
    <property type="entry name" value="WD40/YVTN_repeat-like_dom_sf"/>
</dbReference>
<evidence type="ECO:0000256" key="4">
    <source>
        <dbReference type="SAM" id="Phobius"/>
    </source>
</evidence>
<evidence type="ECO:0000313" key="6">
    <source>
        <dbReference type="Proteomes" id="UP000023152"/>
    </source>
</evidence>
<feature type="repeat" description="WD" evidence="3">
    <location>
        <begin position="72"/>
        <end position="113"/>
    </location>
</feature>
<dbReference type="SMART" id="SM00320">
    <property type="entry name" value="WD40"/>
    <property type="match status" value="6"/>
</dbReference>
<dbReference type="InterPro" id="IPR019775">
    <property type="entry name" value="WD40_repeat_CS"/>
</dbReference>
<dbReference type="Gene3D" id="2.130.10.10">
    <property type="entry name" value="YVTN repeat-like/Quinoprotein amine dehydrogenase"/>
    <property type="match status" value="2"/>
</dbReference>
<comment type="caution">
    <text evidence="5">The sequence shown here is derived from an EMBL/GenBank/DDBJ whole genome shotgun (WGS) entry which is preliminary data.</text>
</comment>
<dbReference type="AlphaFoldDB" id="X6LUH8"/>
<dbReference type="PRINTS" id="PR00320">
    <property type="entry name" value="GPROTEINBRPT"/>
</dbReference>
<keyword evidence="2" id="KW-0677">Repeat</keyword>
<accession>X6LUH8</accession>
<feature type="repeat" description="WD" evidence="3">
    <location>
        <begin position="258"/>
        <end position="301"/>
    </location>
</feature>
<dbReference type="EMBL" id="ASPP01028620">
    <property type="protein sequence ID" value="ETO05031.1"/>
    <property type="molecule type" value="Genomic_DNA"/>
</dbReference>
<protein>
    <submittedName>
        <fullName evidence="5">Uncharacterized protein</fullName>
    </submittedName>
</protein>
<reference evidence="5 6" key="1">
    <citation type="journal article" date="2013" name="Curr. Biol.">
        <title>The Genome of the Foraminiferan Reticulomyxa filosa.</title>
        <authorList>
            <person name="Glockner G."/>
            <person name="Hulsmann N."/>
            <person name="Schleicher M."/>
            <person name="Noegel A.A."/>
            <person name="Eichinger L."/>
            <person name="Gallinger C."/>
            <person name="Pawlowski J."/>
            <person name="Sierra R."/>
            <person name="Euteneuer U."/>
            <person name="Pillet L."/>
            <person name="Moustafa A."/>
            <person name="Platzer M."/>
            <person name="Groth M."/>
            <person name="Szafranski K."/>
            <person name="Schliwa M."/>
        </authorList>
    </citation>
    <scope>NUCLEOTIDE SEQUENCE [LARGE SCALE GENOMIC DNA]</scope>
</reference>
<feature type="transmembrane region" description="Helical" evidence="4">
    <location>
        <begin position="50"/>
        <end position="73"/>
    </location>
</feature>
<dbReference type="PANTHER" id="PTHR22847">
    <property type="entry name" value="WD40 REPEAT PROTEIN"/>
    <property type="match status" value="1"/>
</dbReference>
<gene>
    <name evidence="5" type="ORF">RFI_32364</name>
</gene>
<dbReference type="CDD" id="cd00200">
    <property type="entry name" value="WD40"/>
    <property type="match status" value="1"/>
</dbReference>
<dbReference type="PROSITE" id="PS50082">
    <property type="entry name" value="WD_REPEATS_2"/>
    <property type="match status" value="5"/>
</dbReference>
<feature type="repeat" description="WD" evidence="3">
    <location>
        <begin position="158"/>
        <end position="201"/>
    </location>
</feature>
<organism evidence="5 6">
    <name type="scientific">Reticulomyxa filosa</name>
    <dbReference type="NCBI Taxonomy" id="46433"/>
    <lineage>
        <taxon>Eukaryota</taxon>
        <taxon>Sar</taxon>
        <taxon>Rhizaria</taxon>
        <taxon>Retaria</taxon>
        <taxon>Foraminifera</taxon>
        <taxon>Monothalamids</taxon>
        <taxon>Reticulomyxidae</taxon>
        <taxon>Reticulomyxa</taxon>
    </lineage>
</organism>
<dbReference type="PROSITE" id="PS00678">
    <property type="entry name" value="WD_REPEATS_1"/>
    <property type="match status" value="4"/>
</dbReference>
<evidence type="ECO:0000256" key="1">
    <source>
        <dbReference type="ARBA" id="ARBA00022574"/>
    </source>
</evidence>
<keyword evidence="1 3" id="KW-0853">WD repeat</keyword>
<dbReference type="Proteomes" id="UP000023152">
    <property type="component" value="Unassembled WGS sequence"/>
</dbReference>
<evidence type="ECO:0000313" key="5">
    <source>
        <dbReference type="EMBL" id="ETO05031.1"/>
    </source>
</evidence>
<feature type="repeat" description="WD" evidence="3">
    <location>
        <begin position="302"/>
        <end position="351"/>
    </location>
</feature>
<dbReference type="OrthoDB" id="19711at2759"/>
<dbReference type="InterPro" id="IPR001680">
    <property type="entry name" value="WD40_rpt"/>
</dbReference>
<evidence type="ECO:0000256" key="2">
    <source>
        <dbReference type="ARBA" id="ARBA00022737"/>
    </source>
</evidence>
<keyword evidence="4" id="KW-0812">Transmembrane</keyword>
<proteinExistence type="predicted"/>
<dbReference type="Pfam" id="PF00400">
    <property type="entry name" value="WD40"/>
    <property type="match status" value="5"/>
</dbReference>